<evidence type="ECO:0000256" key="2">
    <source>
        <dbReference type="ARBA" id="ARBA00004429"/>
    </source>
</evidence>
<dbReference type="PRINTS" id="PR00344">
    <property type="entry name" value="BCTRLSENSOR"/>
</dbReference>
<reference evidence="13 14" key="1">
    <citation type="submission" date="2020-08" db="EMBL/GenBank/DDBJ databases">
        <title>Genomic Encyclopedia of Type Strains, Phase IV (KMG-IV): sequencing the most valuable type-strain genomes for metagenomic binning, comparative biology and taxonomic classification.</title>
        <authorList>
            <person name="Goeker M."/>
        </authorList>
    </citation>
    <scope>NUCLEOTIDE SEQUENCE [LARGE SCALE GENOMIC DNA]</scope>
    <source>
        <strain evidence="13 14">DSM 18233</strain>
    </source>
</reference>
<name>A0A840RGK1_9NEIS</name>
<feature type="domain" description="Histidine kinase" evidence="11">
    <location>
        <begin position="258"/>
        <end position="474"/>
    </location>
</feature>
<dbReference type="SMART" id="SM00388">
    <property type="entry name" value="HisKA"/>
    <property type="match status" value="1"/>
</dbReference>
<accession>A0A840RGK1</accession>
<dbReference type="PANTHER" id="PTHR42878">
    <property type="entry name" value="TWO-COMPONENT HISTIDINE KINASE"/>
    <property type="match status" value="1"/>
</dbReference>
<evidence type="ECO:0000259" key="12">
    <source>
        <dbReference type="PROSITE" id="PS50885"/>
    </source>
</evidence>
<dbReference type="PROSITE" id="PS50885">
    <property type="entry name" value="HAMP"/>
    <property type="match status" value="1"/>
</dbReference>
<dbReference type="Gene3D" id="3.30.565.10">
    <property type="entry name" value="Histidine kinase-like ATPase, C-terminal domain"/>
    <property type="match status" value="1"/>
</dbReference>
<feature type="transmembrane region" description="Helical" evidence="10">
    <location>
        <begin position="12"/>
        <end position="33"/>
    </location>
</feature>
<dbReference type="InterPro" id="IPR050351">
    <property type="entry name" value="BphY/WalK/GraS-like"/>
</dbReference>
<comment type="subcellular location">
    <subcellularLocation>
        <location evidence="2">Cell inner membrane</location>
        <topology evidence="2">Multi-pass membrane protein</topology>
    </subcellularLocation>
</comment>
<keyword evidence="10" id="KW-0472">Membrane</keyword>
<dbReference type="FunFam" id="3.30.565.10:FF:000006">
    <property type="entry name" value="Sensor histidine kinase WalK"/>
    <property type="match status" value="1"/>
</dbReference>
<evidence type="ECO:0000256" key="5">
    <source>
        <dbReference type="ARBA" id="ARBA00022679"/>
    </source>
</evidence>
<feature type="domain" description="HAMP" evidence="12">
    <location>
        <begin position="198"/>
        <end position="250"/>
    </location>
</feature>
<evidence type="ECO:0000256" key="7">
    <source>
        <dbReference type="ARBA" id="ARBA00022777"/>
    </source>
</evidence>
<evidence type="ECO:0000256" key="10">
    <source>
        <dbReference type="SAM" id="Phobius"/>
    </source>
</evidence>
<gene>
    <name evidence="13" type="ORF">HNQ50_002904</name>
</gene>
<dbReference type="CDD" id="cd00082">
    <property type="entry name" value="HisKA"/>
    <property type="match status" value="1"/>
</dbReference>
<organism evidence="13 14">
    <name type="scientific">Silvimonas terrae</name>
    <dbReference type="NCBI Taxonomy" id="300266"/>
    <lineage>
        <taxon>Bacteria</taxon>
        <taxon>Pseudomonadati</taxon>
        <taxon>Pseudomonadota</taxon>
        <taxon>Betaproteobacteria</taxon>
        <taxon>Neisseriales</taxon>
        <taxon>Chitinibacteraceae</taxon>
        <taxon>Silvimonas</taxon>
    </lineage>
</organism>
<dbReference type="SUPFAM" id="SSF47384">
    <property type="entry name" value="Homodimeric domain of signal transducing histidine kinase"/>
    <property type="match status" value="1"/>
</dbReference>
<dbReference type="EC" id="2.7.13.3" evidence="3"/>
<dbReference type="GO" id="GO:0005524">
    <property type="term" value="F:ATP binding"/>
    <property type="evidence" value="ECO:0007669"/>
    <property type="project" value="UniProtKB-KW"/>
</dbReference>
<dbReference type="RefSeq" id="WP_184101840.1">
    <property type="nucleotide sequence ID" value="NZ_JACHHN010000005.1"/>
</dbReference>
<keyword evidence="6" id="KW-0547">Nucleotide-binding</keyword>
<dbReference type="InterPro" id="IPR005467">
    <property type="entry name" value="His_kinase_dom"/>
</dbReference>
<dbReference type="GO" id="GO:0000155">
    <property type="term" value="F:phosphorelay sensor kinase activity"/>
    <property type="evidence" value="ECO:0007669"/>
    <property type="project" value="InterPro"/>
</dbReference>
<dbReference type="Gene3D" id="1.10.287.130">
    <property type="match status" value="1"/>
</dbReference>
<keyword evidence="14" id="KW-1185">Reference proteome</keyword>
<keyword evidence="10" id="KW-0812">Transmembrane</keyword>
<dbReference type="GO" id="GO:0000156">
    <property type="term" value="F:phosphorelay response regulator activity"/>
    <property type="evidence" value="ECO:0007669"/>
    <property type="project" value="TreeGrafter"/>
</dbReference>
<sequence length="475" mass="52347">MLKLFPQSLGFWSVTLFLTTVALLGATSVNALWMMESLGRQSRSAAQSAATLTEQAQRLQERTLTMERSARQFLILNDTTFRDRYMDAWKEAQSALRAVKANSGLHQPVFNEWLDTSETAGAVLARSFDEAQKQQRFLFAQLAHLRELNDEIALDVRSGIASRNDSFLHELDRQRTLLMWQLIAVGGIAIVLIVAWHFGFARPLRRVADAIHQLGENRLADPVVIAGPGDLRQLGVQLDWLRRRLLSSDEEKTRVLHHVSHELKTPLAALREGVALLDEGIIGPLEPRQREITGILQQNVLTLQARIEDLLRYQTIAWQARRLTRAAVDVREVLENTVEGQKLQWQARNLTVSVTGPNAVITADGEKLSMVVGNLLSNAIRFSPDGGTVALTCMQADGDTIIECADEGPGIPAAEAARIFEPFYRGGGQPAVASPGHGIGLSIVRELVEAHGGLVELVAAGPGARFRITLPDESH</sequence>
<evidence type="ECO:0000256" key="6">
    <source>
        <dbReference type="ARBA" id="ARBA00022741"/>
    </source>
</evidence>
<evidence type="ECO:0000313" key="13">
    <source>
        <dbReference type="EMBL" id="MBB5192167.1"/>
    </source>
</evidence>
<evidence type="ECO:0000256" key="9">
    <source>
        <dbReference type="ARBA" id="ARBA00023012"/>
    </source>
</evidence>
<comment type="caution">
    <text evidence="13">The sequence shown here is derived from an EMBL/GenBank/DDBJ whole genome shotgun (WGS) entry which is preliminary data.</text>
</comment>
<evidence type="ECO:0000259" key="11">
    <source>
        <dbReference type="PROSITE" id="PS50109"/>
    </source>
</evidence>
<evidence type="ECO:0000256" key="8">
    <source>
        <dbReference type="ARBA" id="ARBA00022840"/>
    </source>
</evidence>
<keyword evidence="9" id="KW-0902">Two-component regulatory system</keyword>
<dbReference type="PANTHER" id="PTHR42878:SF7">
    <property type="entry name" value="SENSOR HISTIDINE KINASE GLRK"/>
    <property type="match status" value="1"/>
</dbReference>
<evidence type="ECO:0000256" key="1">
    <source>
        <dbReference type="ARBA" id="ARBA00000085"/>
    </source>
</evidence>
<keyword evidence="7 13" id="KW-0418">Kinase</keyword>
<dbReference type="InterPro" id="IPR036890">
    <property type="entry name" value="HATPase_C_sf"/>
</dbReference>
<protein>
    <recommendedName>
        <fullName evidence="3">histidine kinase</fullName>
        <ecNumber evidence="3">2.7.13.3</ecNumber>
    </recommendedName>
</protein>
<dbReference type="SUPFAM" id="SSF55874">
    <property type="entry name" value="ATPase domain of HSP90 chaperone/DNA topoisomerase II/histidine kinase"/>
    <property type="match status" value="1"/>
</dbReference>
<dbReference type="InterPro" id="IPR003661">
    <property type="entry name" value="HisK_dim/P_dom"/>
</dbReference>
<keyword evidence="10" id="KW-1133">Transmembrane helix</keyword>
<feature type="transmembrane region" description="Helical" evidence="10">
    <location>
        <begin position="177"/>
        <end position="198"/>
    </location>
</feature>
<dbReference type="Pfam" id="PF00512">
    <property type="entry name" value="HisKA"/>
    <property type="match status" value="1"/>
</dbReference>
<dbReference type="InterPro" id="IPR004358">
    <property type="entry name" value="Sig_transdc_His_kin-like_C"/>
</dbReference>
<dbReference type="AlphaFoldDB" id="A0A840RGK1"/>
<evidence type="ECO:0000313" key="14">
    <source>
        <dbReference type="Proteomes" id="UP000543030"/>
    </source>
</evidence>
<dbReference type="GO" id="GO:0005886">
    <property type="term" value="C:plasma membrane"/>
    <property type="evidence" value="ECO:0007669"/>
    <property type="project" value="UniProtKB-SubCell"/>
</dbReference>
<dbReference type="SMART" id="SM00387">
    <property type="entry name" value="HATPase_c"/>
    <property type="match status" value="1"/>
</dbReference>
<dbReference type="InterPro" id="IPR003594">
    <property type="entry name" value="HATPase_dom"/>
</dbReference>
<keyword evidence="4" id="KW-0597">Phosphoprotein</keyword>
<dbReference type="Pfam" id="PF02518">
    <property type="entry name" value="HATPase_c"/>
    <property type="match status" value="1"/>
</dbReference>
<dbReference type="GO" id="GO:0007234">
    <property type="term" value="P:osmosensory signaling via phosphorelay pathway"/>
    <property type="evidence" value="ECO:0007669"/>
    <property type="project" value="TreeGrafter"/>
</dbReference>
<comment type="catalytic activity">
    <reaction evidence="1">
        <text>ATP + protein L-histidine = ADP + protein N-phospho-L-histidine.</text>
        <dbReference type="EC" id="2.7.13.3"/>
    </reaction>
</comment>
<keyword evidence="8" id="KW-0067">ATP-binding</keyword>
<dbReference type="EMBL" id="JACHHN010000005">
    <property type="protein sequence ID" value="MBB5192167.1"/>
    <property type="molecule type" value="Genomic_DNA"/>
</dbReference>
<dbReference type="CDD" id="cd00075">
    <property type="entry name" value="HATPase"/>
    <property type="match status" value="1"/>
</dbReference>
<dbReference type="PROSITE" id="PS50109">
    <property type="entry name" value="HIS_KIN"/>
    <property type="match status" value="1"/>
</dbReference>
<dbReference type="GO" id="GO:0030295">
    <property type="term" value="F:protein kinase activator activity"/>
    <property type="evidence" value="ECO:0007669"/>
    <property type="project" value="TreeGrafter"/>
</dbReference>
<evidence type="ECO:0000256" key="3">
    <source>
        <dbReference type="ARBA" id="ARBA00012438"/>
    </source>
</evidence>
<proteinExistence type="predicted"/>
<keyword evidence="5 13" id="KW-0808">Transferase</keyword>
<evidence type="ECO:0000256" key="4">
    <source>
        <dbReference type="ARBA" id="ARBA00022553"/>
    </source>
</evidence>
<dbReference type="InterPro" id="IPR003660">
    <property type="entry name" value="HAMP_dom"/>
</dbReference>
<dbReference type="Proteomes" id="UP000543030">
    <property type="component" value="Unassembled WGS sequence"/>
</dbReference>
<dbReference type="InterPro" id="IPR036097">
    <property type="entry name" value="HisK_dim/P_sf"/>
</dbReference>